<dbReference type="VEuPathDB" id="FungiDB:GVI51_C01881"/>
<comment type="caution">
    <text evidence="1">The sequence shown here is derived from an EMBL/GenBank/DDBJ whole genome shotgun (WGS) entry which is preliminary data.</text>
</comment>
<gene>
    <name evidence="1" type="ORF">AO440_000481</name>
</gene>
<dbReference type="GO" id="GO:0005789">
    <property type="term" value="C:endoplasmic reticulum membrane"/>
    <property type="evidence" value="ECO:0007669"/>
    <property type="project" value="EnsemblFungi"/>
</dbReference>
<sequence length="197" mass="23587">MFTHKLFQLYQLQTTLLYLALFGRWLVLMPLVGSRYLPGGIHEYLCYLLVIVSVFEVLWSLYFHGLRGFISQRVLKSLNYLYLVLNLHFYDDYEHAPLLKTSAYSTFIIGVSLVESYQHWCRLFKRGPNYKRETRYWKFISYVMLPCLYLSEFVLLLLNRQLPNHHTTEQLELVNTVVLILYFPMALTVYKRHLQVN</sequence>
<dbReference type="PhylomeDB" id="A0A0W0CN25"/>
<dbReference type="VEuPathDB" id="FungiDB:B1J91_C02101g"/>
<accession>A0A0W0CN25</accession>
<dbReference type="VEuPathDB" id="FungiDB:CAGL0C02101g"/>
<dbReference type="GO" id="GO:0006078">
    <property type="term" value="P:(1-&gt;6)-beta-D-glucan biosynthetic process"/>
    <property type="evidence" value="ECO:0007669"/>
    <property type="project" value="EnsemblFungi"/>
</dbReference>
<dbReference type="EMBL" id="LLZZ01000144">
    <property type="protein sequence ID" value="KTA99504.1"/>
    <property type="molecule type" value="Genomic_DNA"/>
</dbReference>
<name>A0A0W0CN25_CANGB</name>
<dbReference type="VEuPathDB" id="FungiDB:GW608_C01947"/>
<dbReference type="OrthoDB" id="46988at2759"/>
<dbReference type="OMA" id="HFYDDYE"/>
<reference evidence="1 2" key="1">
    <citation type="submission" date="2015-10" db="EMBL/GenBank/DDBJ databases">
        <title>Draft genomes sequences of Candida glabrata isolates 1A, 1B, 2A, 2B, 3A and 3B.</title>
        <authorList>
            <person name="Haavelsrud O.E."/>
            <person name="Gaustad P."/>
        </authorList>
    </citation>
    <scope>NUCLEOTIDE SEQUENCE [LARGE SCALE GENOMIC DNA]</scope>
    <source>
        <strain evidence="1">910700640</strain>
    </source>
</reference>
<dbReference type="Proteomes" id="UP000054886">
    <property type="component" value="Unassembled WGS sequence"/>
</dbReference>
<dbReference type="VEuPathDB" id="FungiDB:GWK60_C01705"/>
<dbReference type="AlphaFoldDB" id="A0A0W0CN25"/>
<protein>
    <submittedName>
        <fullName evidence="1">Beta-1,6-glucan synthesis-associated protein KEG1</fullName>
    </submittedName>
</protein>
<evidence type="ECO:0000313" key="1">
    <source>
        <dbReference type="EMBL" id="KTA99504.1"/>
    </source>
</evidence>
<evidence type="ECO:0000313" key="2">
    <source>
        <dbReference type="Proteomes" id="UP000054886"/>
    </source>
</evidence>
<organism evidence="1 2">
    <name type="scientific">Candida glabrata</name>
    <name type="common">Yeast</name>
    <name type="synonym">Torulopsis glabrata</name>
    <dbReference type="NCBI Taxonomy" id="5478"/>
    <lineage>
        <taxon>Eukaryota</taxon>
        <taxon>Fungi</taxon>
        <taxon>Dikarya</taxon>
        <taxon>Ascomycota</taxon>
        <taxon>Saccharomycotina</taxon>
        <taxon>Saccharomycetes</taxon>
        <taxon>Saccharomycetales</taxon>
        <taxon>Saccharomycetaceae</taxon>
        <taxon>Nakaseomyces</taxon>
    </lineage>
</organism>
<dbReference type="GO" id="GO:0051276">
    <property type="term" value="P:chromosome organization"/>
    <property type="evidence" value="ECO:0007669"/>
    <property type="project" value="EnsemblFungi"/>
</dbReference>
<proteinExistence type="predicted"/>